<dbReference type="Proteomes" id="UP000298390">
    <property type="component" value="Unassembled WGS sequence"/>
</dbReference>
<dbReference type="AlphaFoldDB" id="A0A4Y9Z1G8"/>
<reference evidence="4 5" key="1">
    <citation type="submission" date="2019-01" db="EMBL/GenBank/DDBJ databases">
        <title>Genome sequencing of the rare red list fungi Fomitopsis rosea.</title>
        <authorList>
            <person name="Buettner E."/>
            <person name="Kellner H."/>
        </authorList>
    </citation>
    <scope>NUCLEOTIDE SEQUENCE [LARGE SCALE GENOMIC DNA]</scope>
    <source>
        <strain evidence="4 5">DSM 105464</strain>
    </source>
</reference>
<evidence type="ECO:0000256" key="1">
    <source>
        <dbReference type="ARBA" id="ARBA00023002"/>
    </source>
</evidence>
<dbReference type="InterPro" id="IPR036291">
    <property type="entry name" value="NAD(P)-bd_dom_sf"/>
</dbReference>
<evidence type="ECO:0000313" key="5">
    <source>
        <dbReference type="Proteomes" id="UP000298390"/>
    </source>
</evidence>
<keyword evidence="1" id="KW-0560">Oxidoreductase</keyword>
<comment type="caution">
    <text evidence="4">The sequence shown here is derived from an EMBL/GenBank/DDBJ whole genome shotgun (WGS) entry which is preliminary data.</text>
</comment>
<dbReference type="STRING" id="34475.A0A4Y9Z1G8"/>
<organism evidence="4 5">
    <name type="scientific">Rhodofomes roseus</name>
    <dbReference type="NCBI Taxonomy" id="34475"/>
    <lineage>
        <taxon>Eukaryota</taxon>
        <taxon>Fungi</taxon>
        <taxon>Dikarya</taxon>
        <taxon>Basidiomycota</taxon>
        <taxon>Agaricomycotina</taxon>
        <taxon>Agaricomycetes</taxon>
        <taxon>Polyporales</taxon>
        <taxon>Rhodofomes</taxon>
    </lineage>
</organism>
<accession>A0A4Y9Z1G8</accession>
<dbReference type="InterPro" id="IPR050425">
    <property type="entry name" value="NAD(P)_dehydrat-like"/>
</dbReference>
<gene>
    <name evidence="4" type="ORF">EVJ58_g1468</name>
</gene>
<sequence>MPAITSGKILVTGANGYIALWLVRKLLDQGYAVRGTVRSEGKARHLRETFRSHNRLETIVIEDITKEGAFDEAVNGVDAIAHLASPVVLGVDNPEELIAPAVRGTMRVFESALAYGTSVQRIVLTSSCAAIREFRDLPRTFTEEDWNDASLAEVRARGPAASITDKYCASKVLAERAAWEFVEKNRREGKIGWDLVVICPSMCWVDVRDVAEAHVLAFQKKEAGEERIIASEGPWRWQDFGESTFRTPAICDELMEMYVSEVKAAHEADACLPPGDATYDPTVAGHSFLFDAAKSMNILELKYHTKQESTDAMIRGFKAHGLL</sequence>
<dbReference type="SUPFAM" id="SSF51735">
    <property type="entry name" value="NAD(P)-binding Rossmann-fold domains"/>
    <property type="match status" value="1"/>
</dbReference>
<protein>
    <recommendedName>
        <fullName evidence="3">NAD-dependent epimerase/dehydratase domain-containing protein</fullName>
    </recommendedName>
</protein>
<name>A0A4Y9Z1G8_9APHY</name>
<dbReference type="PANTHER" id="PTHR10366:SF564">
    <property type="entry name" value="STEROL-4-ALPHA-CARBOXYLATE 3-DEHYDROGENASE, DECARBOXYLATING"/>
    <property type="match status" value="1"/>
</dbReference>
<proteinExistence type="inferred from homology"/>
<feature type="domain" description="NAD-dependent epimerase/dehydratase" evidence="3">
    <location>
        <begin position="9"/>
        <end position="184"/>
    </location>
</feature>
<evidence type="ECO:0000259" key="3">
    <source>
        <dbReference type="Pfam" id="PF01370"/>
    </source>
</evidence>
<comment type="similarity">
    <text evidence="2">Belongs to the NAD(P)-dependent epimerase/dehydratase family. Dihydroflavonol-4-reductase subfamily.</text>
</comment>
<dbReference type="PANTHER" id="PTHR10366">
    <property type="entry name" value="NAD DEPENDENT EPIMERASE/DEHYDRATASE"/>
    <property type="match status" value="1"/>
</dbReference>
<dbReference type="GO" id="GO:0016616">
    <property type="term" value="F:oxidoreductase activity, acting on the CH-OH group of donors, NAD or NADP as acceptor"/>
    <property type="evidence" value="ECO:0007669"/>
    <property type="project" value="TreeGrafter"/>
</dbReference>
<evidence type="ECO:0000313" key="4">
    <source>
        <dbReference type="EMBL" id="TFY67701.1"/>
    </source>
</evidence>
<dbReference type="InterPro" id="IPR001509">
    <property type="entry name" value="Epimerase_deHydtase"/>
</dbReference>
<dbReference type="Pfam" id="PF01370">
    <property type="entry name" value="Epimerase"/>
    <property type="match status" value="1"/>
</dbReference>
<dbReference type="Gene3D" id="3.40.50.720">
    <property type="entry name" value="NAD(P)-binding Rossmann-like Domain"/>
    <property type="match status" value="2"/>
</dbReference>
<dbReference type="EMBL" id="SEKV01000047">
    <property type="protein sequence ID" value="TFY67701.1"/>
    <property type="molecule type" value="Genomic_DNA"/>
</dbReference>
<evidence type="ECO:0000256" key="2">
    <source>
        <dbReference type="ARBA" id="ARBA00023445"/>
    </source>
</evidence>